<sequence>MASSDDAATDEFRDITDVKVALVAGLCAVALTLSLEYGAGIEVPFVYRLSPLVPYFAYVFSRGAALSARTWMALTAVVTLATFGYFAF</sequence>
<dbReference type="EMBL" id="CSTE01000002">
    <property type="protein sequence ID" value="CQR49863.1"/>
    <property type="molecule type" value="Genomic_DNA"/>
</dbReference>
<keyword evidence="1" id="KW-0812">Transmembrane</keyword>
<evidence type="ECO:0000313" key="4">
    <source>
        <dbReference type="Proteomes" id="UP000198902"/>
    </source>
</evidence>
<name>A0A0D6JQH5_9EURY</name>
<accession>A0A0D6JQH5</accession>
<reference evidence="4" key="1">
    <citation type="submission" date="2015-03" db="EMBL/GenBank/DDBJ databases">
        <authorList>
            <person name="Urmite Genomes"/>
        </authorList>
    </citation>
    <scope>NUCLEOTIDE SEQUENCE [LARGE SCALE GENOMIC DNA]</scope>
    <source>
        <strain evidence="4">Arc-Hr</strain>
    </source>
</reference>
<feature type="transmembrane region" description="Helical" evidence="1">
    <location>
        <begin position="68"/>
        <end position="87"/>
    </location>
</feature>
<dbReference type="Pfam" id="PF26223">
    <property type="entry name" value="DUF8049"/>
    <property type="match status" value="1"/>
</dbReference>
<dbReference type="InterPro" id="IPR058362">
    <property type="entry name" value="DUF8049"/>
</dbReference>
<feature type="domain" description="DUF8049" evidence="2">
    <location>
        <begin position="12"/>
        <end position="88"/>
    </location>
</feature>
<evidence type="ECO:0000313" key="3">
    <source>
        <dbReference type="EMBL" id="CQR49863.1"/>
    </source>
</evidence>
<protein>
    <recommendedName>
        <fullName evidence="2">DUF8049 domain-containing protein</fullName>
    </recommendedName>
</protein>
<evidence type="ECO:0000259" key="2">
    <source>
        <dbReference type="Pfam" id="PF26223"/>
    </source>
</evidence>
<dbReference type="AlphaFoldDB" id="A0A0D6JQH5"/>
<feature type="transmembrane region" description="Helical" evidence="1">
    <location>
        <begin position="20"/>
        <end position="39"/>
    </location>
</feature>
<proteinExistence type="predicted"/>
<organism evidence="3 4">
    <name type="scientific">Haloferax massiliensis</name>
    <dbReference type="NCBI Taxonomy" id="1476858"/>
    <lineage>
        <taxon>Archaea</taxon>
        <taxon>Methanobacteriati</taxon>
        <taxon>Methanobacteriota</taxon>
        <taxon>Stenosarchaea group</taxon>
        <taxon>Halobacteria</taxon>
        <taxon>Halobacteriales</taxon>
        <taxon>Haloferacaceae</taxon>
        <taxon>Haloferax</taxon>
    </lineage>
</organism>
<keyword evidence="1" id="KW-1133">Transmembrane helix</keyword>
<dbReference type="RefSeq" id="WP_089777704.1">
    <property type="nucleotide sequence ID" value="NZ_CABLRR010000002.1"/>
</dbReference>
<dbReference type="OrthoDB" id="287408at2157"/>
<gene>
    <name evidence="3" type="ORF">BN996_01339</name>
</gene>
<keyword evidence="1" id="KW-0472">Membrane</keyword>
<dbReference type="Proteomes" id="UP000198902">
    <property type="component" value="Unassembled WGS sequence"/>
</dbReference>
<evidence type="ECO:0000256" key="1">
    <source>
        <dbReference type="SAM" id="Phobius"/>
    </source>
</evidence>
<keyword evidence="4" id="KW-1185">Reference proteome</keyword>